<evidence type="ECO:0000313" key="2">
    <source>
        <dbReference type="Proteomes" id="UP001501729"/>
    </source>
</evidence>
<gene>
    <name evidence="1" type="ORF">GCM10025751_51350</name>
</gene>
<proteinExistence type="predicted"/>
<sequence>MLLAAVYDAVRGQLGLSPYLVPVIGDPGGFAVIPEPDTRPIMERLAANGSTWRNEFAPRVAFNLPRYKEGTIERVTAPILLCVAVNDQQALPEFVVQVVEKANRAEILQYPVGDFQIYVGKTREKAIVD</sequence>
<protein>
    <submittedName>
        <fullName evidence="1">Uncharacterized protein</fullName>
    </submittedName>
</protein>
<dbReference type="Proteomes" id="UP001501729">
    <property type="component" value="Unassembled WGS sequence"/>
</dbReference>
<dbReference type="GeneID" id="68617108"/>
<reference evidence="1 2" key="1">
    <citation type="journal article" date="2019" name="Int. J. Syst. Evol. Microbiol.">
        <title>The Global Catalogue of Microorganisms (GCM) 10K type strain sequencing project: providing services to taxonomists for standard genome sequencing and annotation.</title>
        <authorList>
            <consortium name="The Broad Institute Genomics Platform"/>
            <consortium name="The Broad Institute Genome Sequencing Center for Infectious Disease"/>
            <person name="Wu L."/>
            <person name="Ma J."/>
        </authorList>
    </citation>
    <scope>NUCLEOTIDE SEQUENCE [LARGE SCALE GENOMIC DNA]</scope>
    <source>
        <strain evidence="1 2">JCM 17504</strain>
    </source>
</reference>
<dbReference type="RefSeq" id="WP_227778638.1">
    <property type="nucleotide sequence ID" value="NZ_BAABKX010000024.1"/>
</dbReference>
<organism evidence="1 2">
    <name type="scientific">Haladaptatus pallidirubidus</name>
    <dbReference type="NCBI Taxonomy" id="1008152"/>
    <lineage>
        <taxon>Archaea</taxon>
        <taxon>Methanobacteriati</taxon>
        <taxon>Methanobacteriota</taxon>
        <taxon>Stenosarchaea group</taxon>
        <taxon>Halobacteria</taxon>
        <taxon>Halobacteriales</taxon>
        <taxon>Haladaptataceae</taxon>
        <taxon>Haladaptatus</taxon>
    </lineage>
</organism>
<accession>A0AAV3UQ20</accession>
<dbReference type="EMBL" id="BAABKX010000024">
    <property type="protein sequence ID" value="GAA5063141.1"/>
    <property type="molecule type" value="Genomic_DNA"/>
</dbReference>
<name>A0AAV3UQ20_9EURY</name>
<dbReference type="AlphaFoldDB" id="A0AAV3UQ20"/>
<keyword evidence="2" id="KW-1185">Reference proteome</keyword>
<evidence type="ECO:0000313" key="1">
    <source>
        <dbReference type="EMBL" id="GAA5063141.1"/>
    </source>
</evidence>
<comment type="caution">
    <text evidence="1">The sequence shown here is derived from an EMBL/GenBank/DDBJ whole genome shotgun (WGS) entry which is preliminary data.</text>
</comment>